<reference evidence="9 10" key="1">
    <citation type="submission" date="2019-02" db="EMBL/GenBank/DDBJ databases">
        <title>Genome sequencing of the rare red list fungi Hericium alpestre (H. flagellum).</title>
        <authorList>
            <person name="Buettner E."/>
            <person name="Kellner H."/>
        </authorList>
    </citation>
    <scope>NUCLEOTIDE SEQUENCE [LARGE SCALE GENOMIC DNA]</scope>
    <source>
        <strain evidence="9 10">DSM 108284</strain>
    </source>
</reference>
<feature type="region of interest" description="Disordered" evidence="7">
    <location>
        <begin position="1"/>
        <end position="76"/>
    </location>
</feature>
<evidence type="ECO:0000256" key="3">
    <source>
        <dbReference type="ARBA" id="ARBA00023125"/>
    </source>
</evidence>
<feature type="compositionally biased region" description="Low complexity" evidence="7">
    <location>
        <begin position="113"/>
        <end position="131"/>
    </location>
</feature>
<evidence type="ECO:0000256" key="1">
    <source>
        <dbReference type="ARBA" id="ARBA00022843"/>
    </source>
</evidence>
<dbReference type="Proteomes" id="UP000298061">
    <property type="component" value="Unassembled WGS sequence"/>
</dbReference>
<dbReference type="PROSITE" id="PS50217">
    <property type="entry name" value="BZIP"/>
    <property type="match status" value="1"/>
</dbReference>
<proteinExistence type="predicted"/>
<dbReference type="SMART" id="SM00338">
    <property type="entry name" value="BRLZ"/>
    <property type="match status" value="1"/>
</dbReference>
<accession>A0A4Y9ZFI2</accession>
<dbReference type="EMBL" id="SFCI01002961">
    <property type="protein sequence ID" value="TFY73352.1"/>
    <property type="molecule type" value="Genomic_DNA"/>
</dbReference>
<evidence type="ECO:0000256" key="2">
    <source>
        <dbReference type="ARBA" id="ARBA00023015"/>
    </source>
</evidence>
<gene>
    <name evidence="9" type="ORF">EWM64_g10660</name>
</gene>
<protein>
    <recommendedName>
        <fullName evidence="6">X-box-binding protein 1</fullName>
    </recommendedName>
</protein>
<sequence>MSISESAPPTPSSASESPEASSSTLPSTSVKSRPAPSSTEGPPRKRTRTDLTPEERKEARAHRNRIAAQNSRDKRKAQFATLERRIVELEEENRTLRASMGLTALRESEEQRAATTRASRRTGSSASGFARSKPDPDSVPRGPVFFLLDTSALTHDHIPRLRPAIAHIPSFASALPVFYVHSKSAGGLDATRHAAQMLPGIDLGIQASVFGDQMGARSPPADDIDEAAMENLFREIFAPSPTLSTSQIPSVDDAAPSAPTAAVTHHGSEAGDTGRDYEREREAEAQAEMQRLLDMLPPVGDAAMETLPMDDQSKFDADFSSALNLDLGGWDFASAALSSGPASSEPVIRGCGTAFHPFAHCPLTLYYTLSPTYI</sequence>
<keyword evidence="5" id="KW-0539">Nucleus</keyword>
<evidence type="ECO:0000259" key="8">
    <source>
        <dbReference type="PROSITE" id="PS50217"/>
    </source>
</evidence>
<keyword evidence="4" id="KW-0804">Transcription</keyword>
<dbReference type="InterPro" id="IPR052470">
    <property type="entry name" value="ER_Stress-Reg_TF"/>
</dbReference>
<evidence type="ECO:0000256" key="4">
    <source>
        <dbReference type="ARBA" id="ARBA00023163"/>
    </source>
</evidence>
<dbReference type="GO" id="GO:0005634">
    <property type="term" value="C:nucleus"/>
    <property type="evidence" value="ECO:0007669"/>
    <property type="project" value="TreeGrafter"/>
</dbReference>
<comment type="caution">
    <text evidence="9">The sequence shown here is derived from an EMBL/GenBank/DDBJ whole genome shotgun (WGS) entry which is preliminary data.</text>
</comment>
<feature type="region of interest" description="Disordered" evidence="7">
    <location>
        <begin position="243"/>
        <end position="275"/>
    </location>
</feature>
<dbReference type="CDD" id="cd14812">
    <property type="entry name" value="bZIP_u3"/>
    <property type="match status" value="1"/>
</dbReference>
<name>A0A4Y9ZFI2_9AGAM</name>
<keyword evidence="3" id="KW-0238">DNA-binding</keyword>
<evidence type="ECO:0000256" key="5">
    <source>
        <dbReference type="ARBA" id="ARBA00023242"/>
    </source>
</evidence>
<evidence type="ECO:0000256" key="7">
    <source>
        <dbReference type="SAM" id="MobiDB-lite"/>
    </source>
</evidence>
<feature type="domain" description="BZIP" evidence="8">
    <location>
        <begin position="54"/>
        <end position="100"/>
    </location>
</feature>
<dbReference type="Gene3D" id="1.20.5.170">
    <property type="match status" value="1"/>
</dbReference>
<dbReference type="AlphaFoldDB" id="A0A4Y9ZFI2"/>
<dbReference type="STRING" id="135208.A0A4Y9ZFI2"/>
<dbReference type="PANTHER" id="PTHR46542">
    <property type="entry name" value="X-BOX BINDING PROTEIN 1"/>
    <property type="match status" value="1"/>
</dbReference>
<evidence type="ECO:0000313" key="9">
    <source>
        <dbReference type="EMBL" id="TFY73352.1"/>
    </source>
</evidence>
<keyword evidence="10" id="KW-1185">Reference proteome</keyword>
<dbReference type="GO" id="GO:0000977">
    <property type="term" value="F:RNA polymerase II transcription regulatory region sequence-specific DNA binding"/>
    <property type="evidence" value="ECO:0007669"/>
    <property type="project" value="TreeGrafter"/>
</dbReference>
<feature type="compositionally biased region" description="Low complexity" evidence="7">
    <location>
        <begin position="1"/>
        <end position="29"/>
    </location>
</feature>
<evidence type="ECO:0000256" key="6">
    <source>
        <dbReference type="ARBA" id="ARBA00040165"/>
    </source>
</evidence>
<dbReference type="OrthoDB" id="295274at2759"/>
<keyword evidence="1" id="KW-0832">Ubl conjugation</keyword>
<dbReference type="PROSITE" id="PS00036">
    <property type="entry name" value="BZIP_BASIC"/>
    <property type="match status" value="1"/>
</dbReference>
<feature type="compositionally biased region" description="Basic and acidic residues" evidence="7">
    <location>
        <begin position="48"/>
        <end position="58"/>
    </location>
</feature>
<feature type="region of interest" description="Disordered" evidence="7">
    <location>
        <begin position="101"/>
        <end position="137"/>
    </location>
</feature>
<keyword evidence="2" id="KW-0805">Transcription regulation</keyword>
<dbReference type="Pfam" id="PF07716">
    <property type="entry name" value="bZIP_2"/>
    <property type="match status" value="1"/>
</dbReference>
<dbReference type="PANTHER" id="PTHR46542:SF1">
    <property type="entry name" value="X-BOX BINDING PROTEIN 1"/>
    <property type="match status" value="1"/>
</dbReference>
<dbReference type="InterPro" id="IPR004827">
    <property type="entry name" value="bZIP"/>
</dbReference>
<feature type="compositionally biased region" description="Basic and acidic residues" evidence="7">
    <location>
        <begin position="266"/>
        <end position="275"/>
    </location>
</feature>
<organism evidence="9 10">
    <name type="scientific">Hericium alpestre</name>
    <dbReference type="NCBI Taxonomy" id="135208"/>
    <lineage>
        <taxon>Eukaryota</taxon>
        <taxon>Fungi</taxon>
        <taxon>Dikarya</taxon>
        <taxon>Basidiomycota</taxon>
        <taxon>Agaricomycotina</taxon>
        <taxon>Agaricomycetes</taxon>
        <taxon>Russulales</taxon>
        <taxon>Hericiaceae</taxon>
        <taxon>Hericium</taxon>
    </lineage>
</organism>
<dbReference type="InterPro" id="IPR046347">
    <property type="entry name" value="bZIP_sf"/>
</dbReference>
<dbReference type="GO" id="GO:0000981">
    <property type="term" value="F:DNA-binding transcription factor activity, RNA polymerase II-specific"/>
    <property type="evidence" value="ECO:0007669"/>
    <property type="project" value="TreeGrafter"/>
</dbReference>
<evidence type="ECO:0000313" key="10">
    <source>
        <dbReference type="Proteomes" id="UP000298061"/>
    </source>
</evidence>
<dbReference type="SUPFAM" id="SSF57959">
    <property type="entry name" value="Leucine zipper domain"/>
    <property type="match status" value="1"/>
</dbReference>